<dbReference type="InterPro" id="IPR013785">
    <property type="entry name" value="Aldolase_TIM"/>
</dbReference>
<dbReference type="SFLD" id="SFLDS00029">
    <property type="entry name" value="Radical_SAM"/>
    <property type="match status" value="1"/>
</dbReference>
<feature type="binding site" evidence="11">
    <location>
        <position position="169"/>
    </location>
    <ligand>
        <name>[4Fe-4S] cluster</name>
        <dbReference type="ChEBI" id="CHEBI:49883"/>
        <note>4Fe-4S-S-AdoMet</note>
    </ligand>
</feature>
<dbReference type="GO" id="GO:0046872">
    <property type="term" value="F:metal ion binding"/>
    <property type="evidence" value="ECO:0007669"/>
    <property type="project" value="UniProtKB-KW"/>
</dbReference>
<evidence type="ECO:0000256" key="9">
    <source>
        <dbReference type="ARBA" id="ARBA00023014"/>
    </source>
</evidence>
<evidence type="ECO:0000256" key="10">
    <source>
        <dbReference type="ARBA" id="ARBA00023235"/>
    </source>
</evidence>
<organism evidence="15 16">
    <name type="scientific">Sorangium cellulosum</name>
    <name type="common">Polyangium cellulosum</name>
    <dbReference type="NCBI Taxonomy" id="56"/>
    <lineage>
        <taxon>Bacteria</taxon>
        <taxon>Pseudomonadati</taxon>
        <taxon>Myxococcota</taxon>
        <taxon>Polyangia</taxon>
        <taxon>Polyangiales</taxon>
        <taxon>Polyangiaceae</taxon>
        <taxon>Sorangium</taxon>
    </lineage>
</organism>
<evidence type="ECO:0000256" key="4">
    <source>
        <dbReference type="ARBA" id="ARBA00022485"/>
    </source>
</evidence>
<feature type="region of interest" description="Disordered" evidence="13">
    <location>
        <begin position="1"/>
        <end position="52"/>
    </location>
</feature>
<name>A0A150QBU7_SORCE</name>
<dbReference type="NCBIfam" id="TIGR00238">
    <property type="entry name" value="KamA family radical SAM protein"/>
    <property type="match status" value="1"/>
</dbReference>
<dbReference type="PIRSF" id="PIRSF004911">
    <property type="entry name" value="DUF160"/>
    <property type="match status" value="1"/>
</dbReference>
<evidence type="ECO:0000256" key="2">
    <source>
        <dbReference type="ARBA" id="ARBA00001966"/>
    </source>
</evidence>
<gene>
    <name evidence="15" type="ORF">BE15_09700</name>
</gene>
<evidence type="ECO:0000256" key="8">
    <source>
        <dbReference type="ARBA" id="ARBA00023004"/>
    </source>
</evidence>
<evidence type="ECO:0000256" key="5">
    <source>
        <dbReference type="ARBA" id="ARBA00022691"/>
    </source>
</evidence>
<dbReference type="SFLD" id="SFLDG01070">
    <property type="entry name" value="PLP-dependent"/>
    <property type="match status" value="1"/>
</dbReference>
<dbReference type="InterPro" id="IPR007197">
    <property type="entry name" value="rSAM"/>
</dbReference>
<evidence type="ECO:0000313" key="15">
    <source>
        <dbReference type="EMBL" id="KYF65420.1"/>
    </source>
</evidence>
<keyword evidence="6 11" id="KW-0479">Metal-binding</keyword>
<comment type="similarity">
    <text evidence="3">Belongs to the radical SAM superfamily. KamA family.</text>
</comment>
<dbReference type="PANTHER" id="PTHR30538">
    <property type="entry name" value="LYSINE 2,3-AMINOMUTASE-RELATED"/>
    <property type="match status" value="1"/>
</dbReference>
<evidence type="ECO:0000256" key="1">
    <source>
        <dbReference type="ARBA" id="ARBA00001933"/>
    </source>
</evidence>
<dbReference type="OrthoDB" id="9768064at2"/>
<dbReference type="SUPFAM" id="SSF102114">
    <property type="entry name" value="Radical SAM enzymes"/>
    <property type="match status" value="1"/>
</dbReference>
<keyword evidence="9 11" id="KW-0411">Iron-sulfur</keyword>
<dbReference type="InterPro" id="IPR025895">
    <property type="entry name" value="LAM_C_dom"/>
</dbReference>
<dbReference type="GO" id="GO:0051539">
    <property type="term" value="F:4 iron, 4 sulfur cluster binding"/>
    <property type="evidence" value="ECO:0007669"/>
    <property type="project" value="UniProtKB-KW"/>
</dbReference>
<evidence type="ECO:0000313" key="16">
    <source>
        <dbReference type="Proteomes" id="UP000075260"/>
    </source>
</evidence>
<comment type="cofactor">
    <cofactor evidence="1 12">
        <name>pyridoxal 5'-phosphate</name>
        <dbReference type="ChEBI" id="CHEBI:597326"/>
    </cofactor>
</comment>
<keyword evidence="4 11" id="KW-0004">4Fe-4S</keyword>
<sequence>MRASSELVAAARLARRPDKEGAEVRAVAAPEPPAPLAAGAQQGARPDRVTTRKRDWTWQLRRALSSADDLHRALSLTPEELAGARRAEKAGLPIRVTPYYLSLCDKDDPACPIRRQCVPLADEAAEVPGDLVDPLGEVAHEVAPHLVQRYPDRALLLATDRCAVYCRFCTRSRMVGDGGGAVALDRLAPAMAYLEAHPEVRDVIVSGGDPLAVSTDRVVRLIARLRQVPSVETIRIATRVPVTLPQRITTELVRALKPHHPLWVMTHFNHPKELTPAAERACKRLVDNGFPVMNQTVLLRGINDDAATLAALFRGLVRWRVRPYYLLQMDPVRGTAHLRTPLATGVSLMEQLQGRLTGIALPKLIVDTPGGMGKVPVGPEYIVDRRPGRTVLRTHRGVEVEYVDPPPPPGG</sequence>
<feature type="modified residue" description="N6-(pyridoxal phosphate)lysine" evidence="12">
    <location>
        <position position="374"/>
    </location>
</feature>
<proteinExistence type="inferred from homology"/>
<dbReference type="RefSeq" id="WP_061611095.1">
    <property type="nucleotide sequence ID" value="NZ_JEMA01000832.1"/>
</dbReference>
<keyword evidence="7 12" id="KW-0663">Pyridoxal phosphate</keyword>
<dbReference type="Pfam" id="PF04055">
    <property type="entry name" value="Radical_SAM"/>
    <property type="match status" value="1"/>
</dbReference>
<evidence type="ECO:0000256" key="7">
    <source>
        <dbReference type="ARBA" id="ARBA00022898"/>
    </source>
</evidence>
<evidence type="ECO:0000256" key="12">
    <source>
        <dbReference type="PIRSR" id="PIRSR603739-50"/>
    </source>
</evidence>
<feature type="domain" description="Radical SAM core" evidence="14">
    <location>
        <begin position="148"/>
        <end position="360"/>
    </location>
</feature>
<dbReference type="InterPro" id="IPR003739">
    <property type="entry name" value="Lys_aminomutase/Glu_NH3_mut"/>
</dbReference>
<comment type="caution">
    <text evidence="15">The sequence shown here is derived from an EMBL/GenBank/DDBJ whole genome shotgun (WGS) entry which is preliminary data.</text>
</comment>
<evidence type="ECO:0000256" key="11">
    <source>
        <dbReference type="PIRSR" id="PIRSR004911-1"/>
    </source>
</evidence>
<dbReference type="EMBL" id="JEMA01000832">
    <property type="protein sequence ID" value="KYF65420.1"/>
    <property type="molecule type" value="Genomic_DNA"/>
</dbReference>
<reference evidence="15 16" key="1">
    <citation type="submission" date="2014-02" db="EMBL/GenBank/DDBJ databases">
        <title>The small core and large imbalanced accessory genome model reveals a collaborative survival strategy of Sorangium cellulosum strains in nature.</title>
        <authorList>
            <person name="Han K."/>
            <person name="Peng R."/>
            <person name="Blom J."/>
            <person name="Li Y.-Z."/>
        </authorList>
    </citation>
    <scope>NUCLEOTIDE SEQUENCE [LARGE SCALE GENOMIC DNA]</scope>
    <source>
        <strain evidence="15 16">So0008-312</strain>
    </source>
</reference>
<keyword evidence="5" id="KW-0949">S-adenosyl-L-methionine</keyword>
<dbReference type="PANTHER" id="PTHR30538:SF1">
    <property type="entry name" value="L-LYSINE 2,3-AMINOMUTASE"/>
    <property type="match status" value="1"/>
</dbReference>
<protein>
    <submittedName>
        <fullName evidence="15">Lysine 2,3-aminomutase</fullName>
    </submittedName>
</protein>
<evidence type="ECO:0000256" key="3">
    <source>
        <dbReference type="ARBA" id="ARBA00008703"/>
    </source>
</evidence>
<dbReference type="CDD" id="cd01335">
    <property type="entry name" value="Radical_SAM"/>
    <property type="match status" value="1"/>
</dbReference>
<dbReference type="PROSITE" id="PS51918">
    <property type="entry name" value="RADICAL_SAM"/>
    <property type="match status" value="1"/>
</dbReference>
<comment type="cofactor">
    <cofactor evidence="2">
        <name>[4Fe-4S] cluster</name>
        <dbReference type="ChEBI" id="CHEBI:49883"/>
    </cofactor>
</comment>
<evidence type="ECO:0000256" key="13">
    <source>
        <dbReference type="SAM" id="MobiDB-lite"/>
    </source>
</evidence>
<evidence type="ECO:0000259" key="14">
    <source>
        <dbReference type="PROSITE" id="PS51918"/>
    </source>
</evidence>
<accession>A0A150QBU7</accession>
<dbReference type="AlphaFoldDB" id="A0A150QBU7"/>
<dbReference type="Gene3D" id="3.20.20.70">
    <property type="entry name" value="Aldolase class I"/>
    <property type="match status" value="1"/>
</dbReference>
<keyword evidence="10" id="KW-0413">Isomerase</keyword>
<feature type="binding site" evidence="11">
    <location>
        <position position="166"/>
    </location>
    <ligand>
        <name>[4Fe-4S] cluster</name>
        <dbReference type="ChEBI" id="CHEBI:49883"/>
        <note>4Fe-4S-S-AdoMet</note>
    </ligand>
</feature>
<dbReference type="Pfam" id="PF12544">
    <property type="entry name" value="LAM_C"/>
    <property type="match status" value="1"/>
</dbReference>
<dbReference type="Gene3D" id="6.10.140.1170">
    <property type="match status" value="1"/>
</dbReference>
<dbReference type="InterPro" id="IPR058240">
    <property type="entry name" value="rSAM_sf"/>
</dbReference>
<dbReference type="GO" id="GO:0016853">
    <property type="term" value="F:isomerase activity"/>
    <property type="evidence" value="ECO:0007669"/>
    <property type="project" value="UniProtKB-KW"/>
</dbReference>
<keyword evidence="8" id="KW-0408">Iron</keyword>
<evidence type="ECO:0000256" key="6">
    <source>
        <dbReference type="ARBA" id="ARBA00022723"/>
    </source>
</evidence>
<dbReference type="Proteomes" id="UP000075260">
    <property type="component" value="Unassembled WGS sequence"/>
</dbReference>
<feature type="binding site" evidence="11">
    <location>
        <position position="162"/>
    </location>
    <ligand>
        <name>[4Fe-4S] cluster</name>
        <dbReference type="ChEBI" id="CHEBI:49883"/>
        <note>4Fe-4S-S-AdoMet</note>
    </ligand>
</feature>